<reference evidence="2" key="1">
    <citation type="submission" date="2022-11" db="EMBL/GenBank/DDBJ databases">
        <authorList>
            <person name="Petersen C."/>
        </authorList>
    </citation>
    <scope>NUCLEOTIDE SEQUENCE</scope>
    <source>
        <strain evidence="2">IBT 22155</strain>
    </source>
</reference>
<reference evidence="2" key="2">
    <citation type="journal article" date="2023" name="IMA Fungus">
        <title>Comparative genomic study of the Penicillium genus elucidates a diverse pangenome and 15 lateral gene transfer events.</title>
        <authorList>
            <person name="Petersen C."/>
            <person name="Sorensen T."/>
            <person name="Nielsen M.R."/>
            <person name="Sondergaard T.E."/>
            <person name="Sorensen J.L."/>
            <person name="Fitzpatrick D.A."/>
            <person name="Frisvad J.C."/>
            <person name="Nielsen K.L."/>
        </authorList>
    </citation>
    <scope>NUCLEOTIDE SEQUENCE</scope>
    <source>
        <strain evidence="2">IBT 22155</strain>
    </source>
</reference>
<accession>A0A9W9HCR6</accession>
<evidence type="ECO:0000313" key="3">
    <source>
        <dbReference type="Proteomes" id="UP001149079"/>
    </source>
</evidence>
<feature type="compositionally biased region" description="Acidic residues" evidence="1">
    <location>
        <begin position="387"/>
        <end position="397"/>
    </location>
</feature>
<feature type="region of interest" description="Disordered" evidence="1">
    <location>
        <begin position="375"/>
        <end position="403"/>
    </location>
</feature>
<feature type="region of interest" description="Disordered" evidence="1">
    <location>
        <begin position="132"/>
        <end position="177"/>
    </location>
</feature>
<dbReference type="GeneID" id="81402903"/>
<dbReference type="Proteomes" id="UP001149079">
    <property type="component" value="Unassembled WGS sequence"/>
</dbReference>
<name>A0A9W9HCR6_9EURO</name>
<feature type="compositionally biased region" description="Low complexity" evidence="1">
    <location>
        <begin position="133"/>
        <end position="163"/>
    </location>
</feature>
<comment type="caution">
    <text evidence="2">The sequence shown here is derived from an EMBL/GenBank/DDBJ whole genome shotgun (WGS) entry which is preliminary data.</text>
</comment>
<feature type="region of interest" description="Disordered" evidence="1">
    <location>
        <begin position="1"/>
        <end position="28"/>
    </location>
</feature>
<evidence type="ECO:0000256" key="1">
    <source>
        <dbReference type="SAM" id="MobiDB-lite"/>
    </source>
</evidence>
<dbReference type="OrthoDB" id="2351940at2759"/>
<proteinExistence type="predicted"/>
<organism evidence="2 3">
    <name type="scientific">Penicillium bovifimosum</name>
    <dbReference type="NCBI Taxonomy" id="126998"/>
    <lineage>
        <taxon>Eukaryota</taxon>
        <taxon>Fungi</taxon>
        <taxon>Dikarya</taxon>
        <taxon>Ascomycota</taxon>
        <taxon>Pezizomycotina</taxon>
        <taxon>Eurotiomycetes</taxon>
        <taxon>Eurotiomycetidae</taxon>
        <taxon>Eurotiales</taxon>
        <taxon>Aspergillaceae</taxon>
        <taxon>Penicillium</taxon>
    </lineage>
</organism>
<feature type="region of interest" description="Disordered" evidence="1">
    <location>
        <begin position="285"/>
        <end position="321"/>
    </location>
</feature>
<dbReference type="EMBL" id="JAPQKL010000002">
    <property type="protein sequence ID" value="KAJ5144202.1"/>
    <property type="molecule type" value="Genomic_DNA"/>
</dbReference>
<sequence length="513" mass="57784">MSGSYDYPRASSSSSRRVPRPNRPNDPPHLHYLRNLISERNRSGAYNAYNATRALETLDQEALENSLDRALFDRTDLDQPRTAAGIETEQFEVRTFGPTGQLRSIWLDPEQSQSLRSPEPNSIRNLPLWQAYRRPSSDGSSSRSPSLMPPSGQSGQSAQSSRDGQGRMKRRKLDADDNREEFRGFNYGHYGQVVPGILRMRVVSCDGGSYDPESSFSRVENVLDNNTSVYSTREDRCNILLTHQGEAPFCLKKIVIKAPHCGFDAPIQEGMVFVAMTSDELLTRTTESQIQYSHGGPYRRPAPRRSGMQPSQEYLSGYRPPLQNLERTVLVGPNSASVPHTSEDPQAQFRITTEYGENNEDSGDDEDWRAALLESTQAEQTENPPSDTDEPPTDDEEPSTRLYRRFEYQRRRLEALSASMDGDVGPGHVWIRGRSFVPPAEPSPSTAEVLMPHARFFIEREKSMVTIKFDPPPSGRFILIKLWNPRADSNLDIQSIIVHGYAGPRFFPSLAAR</sequence>
<dbReference type="AlphaFoldDB" id="A0A9W9HCR6"/>
<evidence type="ECO:0000313" key="2">
    <source>
        <dbReference type="EMBL" id="KAJ5144202.1"/>
    </source>
</evidence>
<dbReference type="RefSeq" id="XP_056525846.1">
    <property type="nucleotide sequence ID" value="XM_056663733.1"/>
</dbReference>
<gene>
    <name evidence="2" type="ORF">N7515_002989</name>
</gene>
<keyword evidence="3" id="KW-1185">Reference proteome</keyword>
<feature type="compositionally biased region" description="Low complexity" evidence="1">
    <location>
        <begin position="1"/>
        <end position="16"/>
    </location>
</feature>
<protein>
    <submittedName>
        <fullName evidence="2">Uncharacterized protein</fullName>
    </submittedName>
</protein>